<name>A0A2K3PHP7_TRIPR</name>
<reference evidence="1 2" key="1">
    <citation type="journal article" date="2014" name="Am. J. Bot.">
        <title>Genome assembly and annotation for red clover (Trifolium pratense; Fabaceae).</title>
        <authorList>
            <person name="Istvanek J."/>
            <person name="Jaros M."/>
            <person name="Krenek A."/>
            <person name="Repkova J."/>
        </authorList>
    </citation>
    <scope>NUCLEOTIDE SEQUENCE [LARGE SCALE GENOMIC DNA]</scope>
    <source>
        <strain evidence="2">cv. Tatra</strain>
        <tissue evidence="1">Young leaves</tissue>
    </source>
</reference>
<reference evidence="1 2" key="2">
    <citation type="journal article" date="2017" name="Front. Plant Sci.">
        <title>Gene Classification and Mining of Molecular Markers Useful in Red Clover (Trifolium pratense) Breeding.</title>
        <authorList>
            <person name="Istvanek J."/>
            <person name="Dluhosova J."/>
            <person name="Dluhos P."/>
            <person name="Patkova L."/>
            <person name="Nedelnik J."/>
            <person name="Repkova J."/>
        </authorList>
    </citation>
    <scope>NUCLEOTIDE SEQUENCE [LARGE SCALE GENOMIC DNA]</scope>
    <source>
        <strain evidence="2">cv. Tatra</strain>
        <tissue evidence="1">Young leaves</tissue>
    </source>
</reference>
<dbReference type="AlphaFoldDB" id="A0A2K3PHP7"/>
<sequence length="46" mass="4944">MFVVVAVVEVEINLPFNYVGSMETITMCRTGSLGVDVTHQSSPTSP</sequence>
<evidence type="ECO:0000313" key="2">
    <source>
        <dbReference type="Proteomes" id="UP000236291"/>
    </source>
</evidence>
<dbReference type="Proteomes" id="UP000236291">
    <property type="component" value="Unassembled WGS sequence"/>
</dbReference>
<comment type="caution">
    <text evidence="1">The sequence shown here is derived from an EMBL/GenBank/DDBJ whole genome shotgun (WGS) entry which is preliminary data.</text>
</comment>
<proteinExistence type="predicted"/>
<accession>A0A2K3PHP7</accession>
<protein>
    <submittedName>
        <fullName evidence="1">Uncharacterized protein</fullName>
    </submittedName>
</protein>
<evidence type="ECO:0000313" key="1">
    <source>
        <dbReference type="EMBL" id="PNY14819.1"/>
    </source>
</evidence>
<organism evidence="1 2">
    <name type="scientific">Trifolium pratense</name>
    <name type="common">Red clover</name>
    <dbReference type="NCBI Taxonomy" id="57577"/>
    <lineage>
        <taxon>Eukaryota</taxon>
        <taxon>Viridiplantae</taxon>
        <taxon>Streptophyta</taxon>
        <taxon>Embryophyta</taxon>
        <taxon>Tracheophyta</taxon>
        <taxon>Spermatophyta</taxon>
        <taxon>Magnoliopsida</taxon>
        <taxon>eudicotyledons</taxon>
        <taxon>Gunneridae</taxon>
        <taxon>Pentapetalae</taxon>
        <taxon>rosids</taxon>
        <taxon>fabids</taxon>
        <taxon>Fabales</taxon>
        <taxon>Fabaceae</taxon>
        <taxon>Papilionoideae</taxon>
        <taxon>50 kb inversion clade</taxon>
        <taxon>NPAAA clade</taxon>
        <taxon>Hologalegina</taxon>
        <taxon>IRL clade</taxon>
        <taxon>Trifolieae</taxon>
        <taxon>Trifolium</taxon>
    </lineage>
</organism>
<gene>
    <name evidence="1" type="ORF">L195_g011506</name>
</gene>
<dbReference type="EMBL" id="ASHM01007162">
    <property type="protein sequence ID" value="PNY14819.1"/>
    <property type="molecule type" value="Genomic_DNA"/>
</dbReference>